<evidence type="ECO:0000313" key="4">
    <source>
        <dbReference type="EMBL" id="QUE50238.1"/>
    </source>
</evidence>
<dbReference type="PANTHER" id="PTHR43584:SF8">
    <property type="entry name" value="N-ACETYLMURAMATE ALPHA-1-PHOSPHATE URIDYLYLTRANSFERASE"/>
    <property type="match status" value="1"/>
</dbReference>
<dbReference type="InterPro" id="IPR016873">
    <property type="entry name" value="Caps_polysacc_synth_BcbE_prd"/>
</dbReference>
<evidence type="ECO:0000259" key="3">
    <source>
        <dbReference type="Pfam" id="PF12804"/>
    </source>
</evidence>
<protein>
    <submittedName>
        <fullName evidence="4">Glycosyltransferase family 2 protein</fullName>
    </submittedName>
</protein>
<reference evidence="4" key="1">
    <citation type="submission" date="2021-04" db="EMBL/GenBank/DDBJ databases">
        <title>Luteolibacter sp. 32A isolated from the skin of an Anderson's salamander (Ambystoma andersonii).</title>
        <authorList>
            <person name="Spergser J."/>
            <person name="Busse H.-J."/>
        </authorList>
    </citation>
    <scope>NUCLEOTIDE SEQUENCE</scope>
    <source>
        <strain evidence="4">32A</strain>
    </source>
</reference>
<dbReference type="GO" id="GO:0016779">
    <property type="term" value="F:nucleotidyltransferase activity"/>
    <property type="evidence" value="ECO:0007669"/>
    <property type="project" value="UniProtKB-KW"/>
</dbReference>
<organism evidence="4 5">
    <name type="scientific">Luteolibacter ambystomatis</name>
    <dbReference type="NCBI Taxonomy" id="2824561"/>
    <lineage>
        <taxon>Bacteria</taxon>
        <taxon>Pseudomonadati</taxon>
        <taxon>Verrucomicrobiota</taxon>
        <taxon>Verrucomicrobiia</taxon>
        <taxon>Verrucomicrobiales</taxon>
        <taxon>Verrucomicrobiaceae</taxon>
        <taxon>Luteolibacter</taxon>
    </lineage>
</organism>
<dbReference type="KEGG" id="lamb:KBB96_15340"/>
<evidence type="ECO:0000256" key="2">
    <source>
        <dbReference type="ARBA" id="ARBA00022695"/>
    </source>
</evidence>
<dbReference type="InterPro" id="IPR029044">
    <property type="entry name" value="Nucleotide-diphossugar_trans"/>
</dbReference>
<dbReference type="InterPro" id="IPR050065">
    <property type="entry name" value="GlmU-like"/>
</dbReference>
<dbReference type="SUPFAM" id="SSF53448">
    <property type="entry name" value="Nucleotide-diphospho-sugar transferases"/>
    <property type="match status" value="1"/>
</dbReference>
<dbReference type="PIRSF" id="PIRSF028162">
    <property type="entry name" value="BcbE_prd"/>
    <property type="match status" value="1"/>
</dbReference>
<keyword evidence="1" id="KW-0808">Transferase</keyword>
<evidence type="ECO:0000313" key="5">
    <source>
        <dbReference type="Proteomes" id="UP000676169"/>
    </source>
</evidence>
<dbReference type="CDD" id="cd04183">
    <property type="entry name" value="GT2_BcE_like"/>
    <property type="match status" value="1"/>
</dbReference>
<dbReference type="EMBL" id="CP073100">
    <property type="protein sequence ID" value="QUE50238.1"/>
    <property type="molecule type" value="Genomic_DNA"/>
</dbReference>
<feature type="domain" description="MobA-like NTP transferase" evidence="3">
    <location>
        <begin position="4"/>
        <end position="128"/>
    </location>
</feature>
<dbReference type="Gene3D" id="3.90.550.10">
    <property type="entry name" value="Spore Coat Polysaccharide Biosynthesis Protein SpsA, Chain A"/>
    <property type="match status" value="1"/>
</dbReference>
<evidence type="ECO:0000256" key="1">
    <source>
        <dbReference type="ARBA" id="ARBA00022679"/>
    </source>
</evidence>
<dbReference type="InterPro" id="IPR025877">
    <property type="entry name" value="MobA-like_NTP_Trfase"/>
</dbReference>
<name>A0A975G782_9BACT</name>
<dbReference type="Proteomes" id="UP000676169">
    <property type="component" value="Chromosome"/>
</dbReference>
<gene>
    <name evidence="4" type="ORF">KBB96_15340</name>
</gene>
<keyword evidence="2" id="KW-0548">Nucleotidyltransferase</keyword>
<dbReference type="AlphaFoldDB" id="A0A975G782"/>
<dbReference type="PANTHER" id="PTHR43584">
    <property type="entry name" value="NUCLEOTIDYL TRANSFERASE"/>
    <property type="match status" value="1"/>
</dbReference>
<accession>A0A975G782</accession>
<dbReference type="RefSeq" id="WP_211630355.1">
    <property type="nucleotide sequence ID" value="NZ_CP073100.1"/>
</dbReference>
<sequence length="241" mass="26498">MNIVIPMAGLGSRFTEAGYAIPKPLLPAHGKTLLEWSVDSLPLELATTLVFVGLKQHRDEHGLEDEIRRLYASRNPRFLWLDETTRGQAETVVLAADLLDPEAGLLIFNIDTAFRSSGLAARLQDASHDGVLGSFHSTEPRFSFASTDADGIVNEVREKSVISNDALTGLYHFSSTAAFLEIARAAIAADEREKGEFYVAPLYNRLIARGARFILDPCEKHWILGTPAEYQAFLAEDPASL</sequence>
<keyword evidence="5" id="KW-1185">Reference proteome</keyword>
<proteinExistence type="predicted"/>
<dbReference type="Pfam" id="PF12804">
    <property type="entry name" value="NTP_transf_3"/>
    <property type="match status" value="1"/>
</dbReference>